<sequence>MPPPQRFFPLSHHVPAPATDERADASNVDRFLMQNDASWTNYGAYSGADASGWATVSAEQHIDGGIYQYEPPVASSRMLSNFLDARHTCDTSNPVSAPETWHPAPASYHAFTPLSTHHHDNPLTPATPVSPALYPGWQNPTQPNLNAPIPSHAQYGEPLDYPAQMSEVFSNGDASTPSDWTEFMMDQLYGADYSTSSRTSSLFNYTNDYQSSTGCSTPQSEPAGYLDSAPYSDSAHYSDLGGDDVFSAGYLASDLRGDVTTDPDPDTDSDDDEFDPDALPIGSPLKFVSPRRPSATSDAPSNSAIAESVDLDDPPNDIDISHVKNLFTDCVWRRSNRVWLDDGVWSEYITFPGKGVRLTRDKLIRRLERVHGFPTQVPTPPESMPTAFLLTVPENERVEGQTVDNLFRSGPQQSPHSWGNGTGKATGDTDILGLFFDGRSPDEKVRVRRATPICQGLLACQSLDASLIVFEQRELDPNARRKLVLAQLRTREAQSSTRVGQVLTFLAALDRFHCRAFTPDGKRCPGKATIAILKSPRKGKTRGIVCSEHECAVGADSVPHATHFIPRRIDEDLLQKALDNERIVDGEDPNGHCSATRSFRNNRGTASKVCGMEHLRDGKPWKAAMVQVACGAYYSIYCPINVSGYESLRWTCILYPEPKKPHTHLPAPGTKCPLSVQNEYKNLVRAYAQSTGTRPTPNKIENSAIAKERFGKPPSLYHPGLINLALRRRLVDEVCKETGLRGALTEDEEIAAFAVRQQKSPTPYIHSSISLGGKSIFFGAHPRLLGRIHDTRALDFDTSFKPVKGKHQIFEINGWLASHCCTITFMRVWMEPHDRLSFKIVWVEIVRLVSSLTTRRLTFKNLHHGGRILGINSDMEAAPLLGFAEAVWETLTPERQAEVETPRQLLSYVLRVCYVHFERGVDSENLSFLSTADRTHIKSLVDCKTVAAYDEWSIKMLQIPDPQRRLSAWFRNKVMHTHLLPGLVQPLSRISVDNWHLLPPNTNYGEGQHHWNNLQTGVSMTVIESMEKYAELDATTEARLAQGEISGDLRNLHNDPIDREARSLNRNIGSVAIIHRTRALDNTSNPSTLATQRIEQAQKIVADAKAALALAKAEVNLTPSQDEQVSTVSPRPAQVPSPRLTRNRKRASPPTQSESHAGPSKRACRAKPPPAPATRMAPKRKSAKSAAKSTKRTRTLDLNWECFDVNGAPTTAEKAALADPVGLKEAWPAYAALVDELVRRTQ</sequence>
<feature type="region of interest" description="Disordered" evidence="1">
    <location>
        <begin position="255"/>
        <end position="313"/>
    </location>
</feature>
<evidence type="ECO:0000313" key="3">
    <source>
        <dbReference type="Proteomes" id="UP001219525"/>
    </source>
</evidence>
<feature type="region of interest" description="Disordered" evidence="1">
    <location>
        <begin position="1117"/>
        <end position="1191"/>
    </location>
</feature>
<name>A0AAD6V0I9_9AGAR</name>
<organism evidence="2 3">
    <name type="scientific">Mycena pura</name>
    <dbReference type="NCBI Taxonomy" id="153505"/>
    <lineage>
        <taxon>Eukaryota</taxon>
        <taxon>Fungi</taxon>
        <taxon>Dikarya</taxon>
        <taxon>Basidiomycota</taxon>
        <taxon>Agaricomycotina</taxon>
        <taxon>Agaricomycetes</taxon>
        <taxon>Agaricomycetidae</taxon>
        <taxon>Agaricales</taxon>
        <taxon>Marasmiineae</taxon>
        <taxon>Mycenaceae</taxon>
        <taxon>Mycena</taxon>
    </lineage>
</organism>
<feature type="compositionally biased region" description="Acidic residues" evidence="1">
    <location>
        <begin position="261"/>
        <end position="276"/>
    </location>
</feature>
<dbReference type="AlphaFoldDB" id="A0AAD6V0I9"/>
<dbReference type="Proteomes" id="UP001219525">
    <property type="component" value="Unassembled WGS sequence"/>
</dbReference>
<feature type="compositionally biased region" description="Polar residues" evidence="1">
    <location>
        <begin position="209"/>
        <end position="220"/>
    </location>
</feature>
<comment type="caution">
    <text evidence="2">The sequence shown here is derived from an EMBL/GenBank/DDBJ whole genome shotgun (WGS) entry which is preliminary data.</text>
</comment>
<feature type="compositionally biased region" description="Polar residues" evidence="1">
    <location>
        <begin position="1117"/>
        <end position="1129"/>
    </location>
</feature>
<evidence type="ECO:0000256" key="1">
    <source>
        <dbReference type="SAM" id="MobiDB-lite"/>
    </source>
</evidence>
<feature type="compositionally biased region" description="Basic residues" evidence="1">
    <location>
        <begin position="1177"/>
        <end position="1191"/>
    </location>
</feature>
<dbReference type="EMBL" id="JARJCW010000082">
    <property type="protein sequence ID" value="KAJ7196691.1"/>
    <property type="molecule type" value="Genomic_DNA"/>
</dbReference>
<protein>
    <submittedName>
        <fullName evidence="2">Uncharacterized protein</fullName>
    </submittedName>
</protein>
<keyword evidence="3" id="KW-1185">Reference proteome</keyword>
<gene>
    <name evidence="2" type="ORF">GGX14DRAFT_403155</name>
</gene>
<accession>A0AAD6V0I9</accession>
<feature type="compositionally biased region" description="Polar residues" evidence="1">
    <location>
        <begin position="294"/>
        <end position="305"/>
    </location>
</feature>
<evidence type="ECO:0000313" key="2">
    <source>
        <dbReference type="EMBL" id="KAJ7196691.1"/>
    </source>
</evidence>
<feature type="region of interest" description="Disordered" evidence="1">
    <location>
        <begin position="209"/>
        <end position="228"/>
    </location>
</feature>
<feature type="region of interest" description="Disordered" evidence="1">
    <location>
        <begin position="112"/>
        <end position="158"/>
    </location>
</feature>
<proteinExistence type="predicted"/>
<reference evidence="2" key="1">
    <citation type="submission" date="2023-03" db="EMBL/GenBank/DDBJ databases">
        <title>Massive genome expansion in bonnet fungi (Mycena s.s.) driven by repeated elements and novel gene families across ecological guilds.</title>
        <authorList>
            <consortium name="Lawrence Berkeley National Laboratory"/>
            <person name="Harder C.B."/>
            <person name="Miyauchi S."/>
            <person name="Viragh M."/>
            <person name="Kuo A."/>
            <person name="Thoen E."/>
            <person name="Andreopoulos B."/>
            <person name="Lu D."/>
            <person name="Skrede I."/>
            <person name="Drula E."/>
            <person name="Henrissat B."/>
            <person name="Morin E."/>
            <person name="Kohler A."/>
            <person name="Barry K."/>
            <person name="LaButti K."/>
            <person name="Morin E."/>
            <person name="Salamov A."/>
            <person name="Lipzen A."/>
            <person name="Mereny Z."/>
            <person name="Hegedus B."/>
            <person name="Baldrian P."/>
            <person name="Stursova M."/>
            <person name="Weitz H."/>
            <person name="Taylor A."/>
            <person name="Grigoriev I.V."/>
            <person name="Nagy L.G."/>
            <person name="Martin F."/>
            <person name="Kauserud H."/>
        </authorList>
    </citation>
    <scope>NUCLEOTIDE SEQUENCE</scope>
    <source>
        <strain evidence="2">9144</strain>
    </source>
</reference>